<evidence type="ECO:0000313" key="1">
    <source>
        <dbReference type="EMBL" id="GKT23719.1"/>
    </source>
</evidence>
<reference evidence="1" key="1">
    <citation type="submission" date="2022-03" db="EMBL/GenBank/DDBJ databases">
        <title>Draft genome sequence of Aduncisulcus paluster, a free-living microaerophilic Fornicata.</title>
        <authorList>
            <person name="Yuyama I."/>
            <person name="Kume K."/>
            <person name="Tamura T."/>
            <person name="Inagaki Y."/>
            <person name="Hashimoto T."/>
        </authorList>
    </citation>
    <scope>NUCLEOTIDE SEQUENCE</scope>
    <source>
        <strain evidence="1">NY0171</strain>
    </source>
</reference>
<dbReference type="EMBL" id="BQXS01012482">
    <property type="protein sequence ID" value="GKT23719.1"/>
    <property type="molecule type" value="Genomic_DNA"/>
</dbReference>
<keyword evidence="2" id="KW-1185">Reference proteome</keyword>
<dbReference type="Proteomes" id="UP001057375">
    <property type="component" value="Unassembled WGS sequence"/>
</dbReference>
<accession>A0ABQ5K3X3</accession>
<gene>
    <name evidence="1" type="ORF">ADUPG1_012511</name>
</gene>
<protein>
    <submittedName>
        <fullName evidence="1">Uncharacterized protein</fullName>
    </submittedName>
</protein>
<proteinExistence type="predicted"/>
<organism evidence="1 2">
    <name type="scientific">Aduncisulcus paluster</name>
    <dbReference type="NCBI Taxonomy" id="2918883"/>
    <lineage>
        <taxon>Eukaryota</taxon>
        <taxon>Metamonada</taxon>
        <taxon>Carpediemonas-like organisms</taxon>
        <taxon>Aduncisulcus</taxon>
    </lineage>
</organism>
<name>A0ABQ5K3X3_9EUKA</name>
<sequence>MFVHEIAIFVDDRMDSTLQKECIACLIPLSNLKQLIFLDFEKDFNPFYLKHHCNPFICLSLAFDQDYRNLFEKLTSEITFDRYFLPIESFSTEQWLHPQCKEQQYKSPLTSFKALFSNIPASFVKYKLPYSCDNQWKYGFIISIDCQCEYECEGTMNHSHIFVAEVLEFQEIKKGKDYFIPLAERRIRSIPIQNLYCFCQIPRKKKILSEIWGDIFCPEEDQIAYSLLSLLSHPLKIVEGTVIGALEREETSKSRSLFCDFPLVGDTLSFSNRYHAEREMFAICQFISESGGGVELLFESKFEG</sequence>
<evidence type="ECO:0000313" key="2">
    <source>
        <dbReference type="Proteomes" id="UP001057375"/>
    </source>
</evidence>
<comment type="caution">
    <text evidence="1">The sequence shown here is derived from an EMBL/GenBank/DDBJ whole genome shotgun (WGS) entry which is preliminary data.</text>
</comment>